<accession>A0A0W0FBW4</accession>
<sequence length="540" mass="60454">MGRRLHPNSHAYHNARLVQDKTSFFFGAQGRTAPSKRWLNSSTAFATWNCSIAFPATFYTPYIRRPHATLEHSRYATEQQRSKDPLEIVARLGRLYATESSSKRKKTIELAGNMIGEVIKANLRHTMVAERHRNFYNIVEEILKVLENPHHGRFQHLTTFAQDRTITRKLRKAYASLQLPECRSSKIRVAFTIVDHTATALAIIGEAIPVMAPGKAAAVALAKIAELAKTAQGNKDEALSLSKHAEDARKRLLKRLDDAKNLPPEAFAEIGEDIQLLQSAREPLGQPPAVKVAHGPRSTALLLESSATCPSLPLSYLNLRRHYVPPERTETVMQSNNPLQLPHQAAKSSEKKLVELVTSWVDKLISDNPAHTIDSVLYRPFYEALEKFLKDMENPSSSRSLIGAFARLTSANASKVKKAPFRSGAQGRICVGTAFFGDVQQLNSFGTLRALPTTFYTLYLRSPHVTSNYSRHASEHCARLDKVYAAENSKKRKKFIELAGNMISKLIDAHPGHVMDEQPYRIFYGAVEEAMKIIENPYHG</sequence>
<comment type="caution">
    <text evidence="1">The sequence shown here is derived from an EMBL/GenBank/DDBJ whole genome shotgun (WGS) entry which is preliminary data.</text>
</comment>
<evidence type="ECO:0000313" key="2">
    <source>
        <dbReference type="Proteomes" id="UP000054988"/>
    </source>
</evidence>
<dbReference type="EMBL" id="LATX01002134">
    <property type="protein sequence ID" value="KTB33806.1"/>
    <property type="molecule type" value="Genomic_DNA"/>
</dbReference>
<dbReference type="Proteomes" id="UP000054988">
    <property type="component" value="Unassembled WGS sequence"/>
</dbReference>
<protein>
    <submittedName>
        <fullName evidence="1">Uncharacterized protein</fullName>
    </submittedName>
</protein>
<reference evidence="1 2" key="1">
    <citation type="submission" date="2015-12" db="EMBL/GenBank/DDBJ databases">
        <title>Draft genome sequence of Moniliophthora roreri, the causal agent of frosty pod rot of cacao.</title>
        <authorList>
            <person name="Aime M.C."/>
            <person name="Diaz-Valderrama J.R."/>
            <person name="Kijpornyongpan T."/>
            <person name="Phillips-Mora W."/>
        </authorList>
    </citation>
    <scope>NUCLEOTIDE SEQUENCE [LARGE SCALE GENOMIC DNA]</scope>
    <source>
        <strain evidence="1 2">MCA 2952</strain>
    </source>
</reference>
<evidence type="ECO:0000313" key="1">
    <source>
        <dbReference type="EMBL" id="KTB33806.1"/>
    </source>
</evidence>
<organism evidence="1 2">
    <name type="scientific">Moniliophthora roreri</name>
    <name type="common">Frosty pod rot fungus</name>
    <name type="synonym">Monilia roreri</name>
    <dbReference type="NCBI Taxonomy" id="221103"/>
    <lineage>
        <taxon>Eukaryota</taxon>
        <taxon>Fungi</taxon>
        <taxon>Dikarya</taxon>
        <taxon>Basidiomycota</taxon>
        <taxon>Agaricomycotina</taxon>
        <taxon>Agaricomycetes</taxon>
        <taxon>Agaricomycetidae</taxon>
        <taxon>Agaricales</taxon>
        <taxon>Marasmiineae</taxon>
        <taxon>Marasmiaceae</taxon>
        <taxon>Moniliophthora</taxon>
    </lineage>
</organism>
<gene>
    <name evidence="1" type="ORF">WG66_13617</name>
</gene>
<name>A0A0W0FBW4_MONRR</name>
<proteinExistence type="predicted"/>
<dbReference type="AlphaFoldDB" id="A0A0W0FBW4"/>